<dbReference type="Gene3D" id="2.160.10.10">
    <property type="entry name" value="Hexapeptide repeat proteins"/>
    <property type="match status" value="1"/>
</dbReference>
<accession>A0A6J4TQD8</accession>
<dbReference type="PANTHER" id="PTHR43300:SF7">
    <property type="entry name" value="UDP-N-ACETYLBACILLOSAMINE N-ACETYLTRANSFERASE"/>
    <property type="match status" value="1"/>
</dbReference>
<dbReference type="Gene3D" id="3.40.50.20">
    <property type="match status" value="1"/>
</dbReference>
<feature type="binding site" evidence="3">
    <location>
        <position position="73"/>
    </location>
    <ligand>
        <name>substrate</name>
    </ligand>
</feature>
<evidence type="ECO:0000256" key="2">
    <source>
        <dbReference type="PIRSR" id="PIRSR620019-1"/>
    </source>
</evidence>
<gene>
    <name evidence="4" type="ORF">AVDCRST_MAG91-2827</name>
</gene>
<proteinExistence type="inferred from homology"/>
<dbReference type="InterPro" id="IPR050179">
    <property type="entry name" value="Trans_hexapeptide_repeat"/>
</dbReference>
<feature type="site" description="Increases basicity of active site His" evidence="2">
    <location>
        <position position="141"/>
    </location>
</feature>
<organism evidence="4">
    <name type="scientific">uncultured Sphingomonadaceae bacterium</name>
    <dbReference type="NCBI Taxonomy" id="169976"/>
    <lineage>
        <taxon>Bacteria</taxon>
        <taxon>Pseudomonadati</taxon>
        <taxon>Pseudomonadota</taxon>
        <taxon>Alphaproteobacteria</taxon>
        <taxon>Sphingomonadales</taxon>
        <taxon>Sphingomonadaceae</taxon>
        <taxon>environmental samples</taxon>
    </lineage>
</organism>
<sequence length="213" mass="21888">MTQRLILAGGGGFARELYFWSAACIEAGTLPPLAGYLDDGGDVLAKLGYEIPWLGSIADFVPTTEDAILLAIGSPAAKRAVHGKLAVRGGAFPRMIHPLTRVVRTAKVAEGVIFCPGSAAGPDTRLDRFVTINTDSGLGHDAGVGEFSTLSSRVDLTGHVQIGPDVTIGSGATFMPKVKVGAGATIGAASVVYRSVPAGATVYAAPAKRLKSR</sequence>
<evidence type="ECO:0000313" key="4">
    <source>
        <dbReference type="EMBL" id="CAA9529322.1"/>
    </source>
</evidence>
<dbReference type="Pfam" id="PF00132">
    <property type="entry name" value="Hexapep"/>
    <property type="match status" value="1"/>
</dbReference>
<dbReference type="InterPro" id="IPR011004">
    <property type="entry name" value="Trimer_LpxA-like_sf"/>
</dbReference>
<dbReference type="AlphaFoldDB" id="A0A6J4TQD8"/>
<dbReference type="CDD" id="cd03360">
    <property type="entry name" value="LbH_AT_putative"/>
    <property type="match status" value="1"/>
</dbReference>
<comment type="similarity">
    <text evidence="1">Belongs to the transferase hexapeptide repeat family.</text>
</comment>
<dbReference type="InterPro" id="IPR020019">
    <property type="entry name" value="AcTrfase_PglD-like"/>
</dbReference>
<reference evidence="4" key="1">
    <citation type="submission" date="2020-02" db="EMBL/GenBank/DDBJ databases">
        <authorList>
            <person name="Meier V. D."/>
        </authorList>
    </citation>
    <scope>NUCLEOTIDE SEQUENCE</scope>
    <source>
        <strain evidence="4">AVDCRST_MAG91</strain>
    </source>
</reference>
<dbReference type="SUPFAM" id="SSF51161">
    <property type="entry name" value="Trimeric LpxA-like enzymes"/>
    <property type="match status" value="1"/>
</dbReference>
<protein>
    <recommendedName>
        <fullName evidence="5">PglD N-terminal domain-containing protein</fullName>
    </recommendedName>
</protein>
<feature type="active site" description="Proton acceptor" evidence="2">
    <location>
        <position position="140"/>
    </location>
</feature>
<name>A0A6J4TQD8_9SPHN</name>
<dbReference type="PANTHER" id="PTHR43300">
    <property type="entry name" value="ACETYLTRANSFERASE"/>
    <property type="match status" value="1"/>
</dbReference>
<evidence type="ECO:0000256" key="3">
    <source>
        <dbReference type="PIRSR" id="PIRSR620019-2"/>
    </source>
</evidence>
<dbReference type="EMBL" id="CADCVX010000497">
    <property type="protein sequence ID" value="CAA9529322.1"/>
    <property type="molecule type" value="Genomic_DNA"/>
</dbReference>
<evidence type="ECO:0000256" key="1">
    <source>
        <dbReference type="ARBA" id="ARBA00007274"/>
    </source>
</evidence>
<evidence type="ECO:0008006" key="5">
    <source>
        <dbReference type="Google" id="ProtNLM"/>
    </source>
</evidence>
<dbReference type="InterPro" id="IPR001451">
    <property type="entry name" value="Hexapep"/>
</dbReference>